<evidence type="ECO:0000313" key="3">
    <source>
        <dbReference type="Proteomes" id="UP000885826"/>
    </source>
</evidence>
<organism evidence="2 3">
    <name type="scientific">candidate division WOR-3 bacterium</name>
    <dbReference type="NCBI Taxonomy" id="2052148"/>
    <lineage>
        <taxon>Bacteria</taxon>
        <taxon>Bacteria division WOR-3</taxon>
    </lineage>
</organism>
<feature type="domain" description="FlgD/Vpr Ig-like" evidence="1">
    <location>
        <begin position="556"/>
        <end position="608"/>
    </location>
</feature>
<dbReference type="Gene3D" id="2.60.40.4070">
    <property type="match status" value="1"/>
</dbReference>
<dbReference type="InterPro" id="IPR026444">
    <property type="entry name" value="Secre_tail"/>
</dbReference>
<protein>
    <submittedName>
        <fullName evidence="2">T9SS type A sorting domain-containing protein</fullName>
    </submittedName>
</protein>
<dbReference type="Proteomes" id="UP000885826">
    <property type="component" value="Unassembled WGS sequence"/>
</dbReference>
<name>A0A9C9ELS2_UNCW3</name>
<evidence type="ECO:0000259" key="1">
    <source>
        <dbReference type="Pfam" id="PF13860"/>
    </source>
</evidence>
<reference evidence="2" key="1">
    <citation type="journal article" date="2020" name="mSystems">
        <title>Genome- and Community-Level Interaction Insights into Carbon Utilization and Element Cycling Functions of Hydrothermarchaeota in Hydrothermal Sediment.</title>
        <authorList>
            <person name="Zhou Z."/>
            <person name="Liu Y."/>
            <person name="Xu W."/>
            <person name="Pan J."/>
            <person name="Luo Z.H."/>
            <person name="Li M."/>
        </authorList>
    </citation>
    <scope>NUCLEOTIDE SEQUENCE</scope>
    <source>
        <strain evidence="2">HyVt-388</strain>
    </source>
</reference>
<proteinExistence type="predicted"/>
<comment type="caution">
    <text evidence="2">The sequence shown here is derived from an EMBL/GenBank/DDBJ whole genome shotgun (WGS) entry which is preliminary data.</text>
</comment>
<gene>
    <name evidence="2" type="ORF">ENI34_02690</name>
</gene>
<dbReference type="EMBL" id="DRIG01000030">
    <property type="protein sequence ID" value="HEC78032.1"/>
    <property type="molecule type" value="Genomic_DNA"/>
</dbReference>
<dbReference type="Pfam" id="PF13860">
    <property type="entry name" value="FlgD_ig"/>
    <property type="match status" value="1"/>
</dbReference>
<sequence>MKRYASKAVILLLAIAVTVGWSNAIAFRNGFQRYNNGTDVKLNYTTQISNHYITMRAEFVDSFERTTLDPWTSSGQTNWGIRDTTNTYGPQAPAVSGYQYPGHPATDTSSYPCSGSNPGLITYLTSPTIDLTGWDSLFISFNYWGDFEGEATNFDGGIVEISTDDGSTWTQIDPNAQGHLNPTYDSQLAGTGQLGNAWAYCYDTDPDWVAVSSQNLMALGYAANGDQLRIRFTFASDALSGGQGWFIDDIRIADTPPPDLQPPVITHTPLNDTPDTLNAYVISATVVDDGSGVDYDSVYLHYQIESGSVVDVKMDTVGTGNPDVYEATIPAQNYHTDIYYQITAADLAGNEAATPVYNFEVTNALTIQYDDGQPYWIPGDLQPGSGLFVQFHFNDVGIDSGLLHKAMLYFDGPGPFDLHIYQAGATQPGSLIDSLQGLISNGYEIATVEITTLDIQTRDDVVVGFISQASGGDTTRVLMDPVQEYPTHMWGWLNGAWTQPGYDGGDFMIRLKVIPITYTGVEERGSELSAKTTLYQITPNPLRNNALIRYQIPSRQQVKLNIYDVSGQLVKTLVNEIQNPGSHEVVWNARDAQGAQVASGVYFLKLTTGDTTETQKILLIK</sequence>
<evidence type="ECO:0000313" key="2">
    <source>
        <dbReference type="EMBL" id="HEC78032.1"/>
    </source>
</evidence>
<dbReference type="Gene3D" id="2.60.120.260">
    <property type="entry name" value="Galactose-binding domain-like"/>
    <property type="match status" value="1"/>
</dbReference>
<dbReference type="NCBIfam" id="TIGR04183">
    <property type="entry name" value="Por_Secre_tail"/>
    <property type="match status" value="1"/>
</dbReference>
<accession>A0A9C9ELS2</accession>
<dbReference type="AlphaFoldDB" id="A0A9C9ELS2"/>
<dbReference type="InterPro" id="IPR025965">
    <property type="entry name" value="FlgD/Vpr_Ig-like"/>
</dbReference>